<dbReference type="HAMAP" id="MF_00309">
    <property type="entry name" value="ATP_synth_A_arch"/>
    <property type="match status" value="1"/>
</dbReference>
<keyword evidence="5 8" id="KW-0067">ATP-binding</keyword>
<comment type="similarity">
    <text evidence="1 8">Belongs to the ATPase alpha/beta chains family.</text>
</comment>
<evidence type="ECO:0000256" key="5">
    <source>
        <dbReference type="ARBA" id="ARBA00022840"/>
    </source>
</evidence>
<dbReference type="EC" id="7.1.2.2" evidence="8"/>
<dbReference type="SUPFAM" id="SSF52540">
    <property type="entry name" value="P-loop containing nucleoside triphosphate hydrolases"/>
    <property type="match status" value="1"/>
</dbReference>
<feature type="domain" description="ATPase F1/V1/A1 complex alpha/beta subunit N-terminal" evidence="10">
    <location>
        <begin position="23"/>
        <end position="83"/>
    </location>
</feature>
<dbReference type="GO" id="GO:0045259">
    <property type="term" value="C:proton-transporting ATP synthase complex"/>
    <property type="evidence" value="ECO:0007669"/>
    <property type="project" value="UniProtKB-ARBA"/>
</dbReference>
<feature type="domain" description="ATPase F1/V1/A1 complex alpha/beta subunit nucleotide-binding" evidence="9">
    <location>
        <begin position="227"/>
        <end position="449"/>
    </location>
</feature>
<dbReference type="CDD" id="cd18111">
    <property type="entry name" value="ATP-synt_V_A-type_alpha_C"/>
    <property type="match status" value="1"/>
</dbReference>
<keyword evidence="14" id="KW-1185">Reference proteome</keyword>
<comment type="catalytic activity">
    <reaction evidence="8">
        <text>ATP + H2O + 4 H(+)(in) = ADP + phosphate + 5 H(+)(out)</text>
        <dbReference type="Rhea" id="RHEA:57720"/>
        <dbReference type="ChEBI" id="CHEBI:15377"/>
        <dbReference type="ChEBI" id="CHEBI:15378"/>
        <dbReference type="ChEBI" id="CHEBI:30616"/>
        <dbReference type="ChEBI" id="CHEBI:43474"/>
        <dbReference type="ChEBI" id="CHEBI:456216"/>
        <dbReference type="EC" id="7.1.2.2"/>
    </reaction>
</comment>
<dbReference type="Pfam" id="PF22919">
    <property type="entry name" value="ATP-synt_VA_C"/>
    <property type="match status" value="1"/>
</dbReference>
<dbReference type="Pfam" id="PF02874">
    <property type="entry name" value="ATP-synt_ab_N"/>
    <property type="match status" value="1"/>
</dbReference>
<evidence type="ECO:0000256" key="1">
    <source>
        <dbReference type="ARBA" id="ARBA00008936"/>
    </source>
</evidence>
<dbReference type="InterPro" id="IPR027417">
    <property type="entry name" value="P-loop_NTPase"/>
</dbReference>
<dbReference type="AlphaFoldDB" id="A0A023X843"/>
<name>A0A023X843_RUBRA</name>
<dbReference type="eggNOG" id="COG1155">
    <property type="taxonomic scope" value="Bacteria"/>
</dbReference>
<organism evidence="13 14">
    <name type="scientific">Rubrobacter radiotolerans</name>
    <name type="common">Arthrobacter radiotolerans</name>
    <dbReference type="NCBI Taxonomy" id="42256"/>
    <lineage>
        <taxon>Bacteria</taxon>
        <taxon>Bacillati</taxon>
        <taxon>Actinomycetota</taxon>
        <taxon>Rubrobacteria</taxon>
        <taxon>Rubrobacterales</taxon>
        <taxon>Rubrobacteraceae</taxon>
        <taxon>Rubrobacter</taxon>
    </lineage>
</organism>
<dbReference type="InterPro" id="IPR004100">
    <property type="entry name" value="ATPase_F1/V1/A1_a/bsu_N"/>
</dbReference>
<dbReference type="SUPFAM" id="SSF50615">
    <property type="entry name" value="N-terminal domain of alpha and beta subunits of F1 ATP synthase"/>
    <property type="match status" value="1"/>
</dbReference>
<dbReference type="Gene3D" id="2.40.30.20">
    <property type="match status" value="1"/>
</dbReference>
<dbReference type="InterPro" id="IPR024034">
    <property type="entry name" value="ATPase_F1/V1_b/a_C"/>
</dbReference>
<evidence type="ECO:0000259" key="12">
    <source>
        <dbReference type="Pfam" id="PF22919"/>
    </source>
</evidence>
<gene>
    <name evidence="8" type="primary">atpA</name>
    <name evidence="13" type="ORF">RradSPS_2937</name>
</gene>
<proteinExistence type="inferred from homology"/>
<dbReference type="HOGENOM" id="CLU_008162_3_1_11"/>
<evidence type="ECO:0000259" key="9">
    <source>
        <dbReference type="Pfam" id="PF00006"/>
    </source>
</evidence>
<evidence type="ECO:0000256" key="7">
    <source>
        <dbReference type="ARBA" id="ARBA00023065"/>
    </source>
</evidence>
<dbReference type="Pfam" id="PF16886">
    <property type="entry name" value="ATP-synt_ab_Xtn"/>
    <property type="match status" value="1"/>
</dbReference>
<dbReference type="Gene3D" id="1.10.1140.10">
    <property type="entry name" value="Bovine Mitochondrial F1-atpase, Atp Synthase Beta Chain, Chain D, domain 3"/>
    <property type="match status" value="1"/>
</dbReference>
<keyword evidence="7 8" id="KW-0406">Ion transport</keyword>
<dbReference type="GO" id="GO:0046961">
    <property type="term" value="F:proton-transporting ATPase activity, rotational mechanism"/>
    <property type="evidence" value="ECO:0007669"/>
    <property type="project" value="InterPro"/>
</dbReference>
<dbReference type="FunFam" id="2.40.30.20:FF:000002">
    <property type="entry name" value="V-type proton ATPase catalytic subunit A"/>
    <property type="match status" value="1"/>
</dbReference>
<dbReference type="PATRIC" id="fig|42256.3.peg.2987"/>
<keyword evidence="3 8" id="KW-0547">Nucleotide-binding</keyword>
<dbReference type="InterPro" id="IPR036121">
    <property type="entry name" value="ATPase_F1/V1/A1_a/bsu_N_sf"/>
</dbReference>
<accession>A0A023X843</accession>
<dbReference type="InterPro" id="IPR023366">
    <property type="entry name" value="ATP_synth_asu-like_sf"/>
</dbReference>
<evidence type="ECO:0000259" key="11">
    <source>
        <dbReference type="Pfam" id="PF16886"/>
    </source>
</evidence>
<dbReference type="EMBL" id="CP007515">
    <property type="protein sequence ID" value="AHY48220.1"/>
    <property type="molecule type" value="Genomic_DNA"/>
</dbReference>
<reference evidence="13 14" key="1">
    <citation type="submission" date="2014-03" db="EMBL/GenBank/DDBJ databases">
        <title>Complete genome sequence of the Radio-Resistant Rubrobacter radiotolerans RSPS-4.</title>
        <authorList>
            <person name="Egas C.C."/>
            <person name="Barroso C.C."/>
            <person name="Froufe H.J.C."/>
            <person name="Pacheco J.J."/>
            <person name="Albuquerque L.L."/>
            <person name="da Costa M.M.S."/>
        </authorList>
    </citation>
    <scope>NUCLEOTIDE SEQUENCE [LARGE SCALE GENOMIC DNA]</scope>
    <source>
        <strain evidence="13 14">RSPS-4</strain>
        <plasmid evidence="13 14">1</plasmid>
    </source>
</reference>
<geneLocation type="plasmid" evidence="13">
    <name>1</name>
</geneLocation>
<keyword evidence="13" id="KW-0614">Plasmid</keyword>
<dbReference type="InterPro" id="IPR022878">
    <property type="entry name" value="V-ATPase_asu"/>
</dbReference>
<dbReference type="SUPFAM" id="SSF47917">
    <property type="entry name" value="C-terminal domain of alpha and beta subunits of F1 ATP synthase"/>
    <property type="match status" value="1"/>
</dbReference>
<dbReference type="Proteomes" id="UP000025229">
    <property type="component" value="Plasmid 1"/>
</dbReference>
<dbReference type="PANTHER" id="PTHR43607:SF1">
    <property type="entry name" value="H(+)-TRANSPORTING TWO-SECTOR ATPASE"/>
    <property type="match status" value="1"/>
</dbReference>
<evidence type="ECO:0000313" key="14">
    <source>
        <dbReference type="Proteomes" id="UP000025229"/>
    </source>
</evidence>
<dbReference type="GO" id="GO:0042777">
    <property type="term" value="P:proton motive force-driven plasma membrane ATP synthesis"/>
    <property type="evidence" value="ECO:0007669"/>
    <property type="project" value="UniProtKB-UniRule"/>
</dbReference>
<evidence type="ECO:0000259" key="10">
    <source>
        <dbReference type="Pfam" id="PF02874"/>
    </source>
</evidence>
<comment type="function">
    <text evidence="8">Produces ATP from ADP in the presence of a proton gradient across the membrane. The V-type alpha chain is a catalytic subunit.</text>
</comment>
<evidence type="ECO:0000256" key="8">
    <source>
        <dbReference type="HAMAP-Rule" id="MF_00309"/>
    </source>
</evidence>
<protein>
    <recommendedName>
        <fullName evidence="8">V-type ATP synthase alpha chain</fullName>
        <ecNumber evidence="8">7.1.2.2</ecNumber>
    </recommendedName>
    <alternativeName>
        <fullName evidence="8">V-ATPase subunit A</fullName>
    </alternativeName>
</protein>
<dbReference type="InterPro" id="IPR031686">
    <property type="entry name" value="ATP-synth_a_Xtn"/>
</dbReference>
<dbReference type="NCBIfam" id="NF003220">
    <property type="entry name" value="PRK04192.1"/>
    <property type="match status" value="1"/>
</dbReference>
<dbReference type="PANTHER" id="PTHR43607">
    <property type="entry name" value="V-TYPE PROTON ATPASE CATALYTIC SUBUNIT A"/>
    <property type="match status" value="1"/>
</dbReference>
<dbReference type="CDD" id="cd01134">
    <property type="entry name" value="V_A-ATPase_A"/>
    <property type="match status" value="1"/>
</dbReference>
<dbReference type="KEGG" id="rrd:RradSPS_2937"/>
<dbReference type="Gene3D" id="2.40.50.100">
    <property type="match status" value="1"/>
</dbReference>
<dbReference type="GO" id="GO:0046933">
    <property type="term" value="F:proton-transporting ATP synthase activity, rotational mechanism"/>
    <property type="evidence" value="ECO:0007669"/>
    <property type="project" value="UniProtKB-UniRule"/>
</dbReference>
<dbReference type="InterPro" id="IPR000194">
    <property type="entry name" value="ATPase_F1/V1/A1_a/bsu_nucl-bd"/>
</dbReference>
<evidence type="ECO:0000256" key="6">
    <source>
        <dbReference type="ARBA" id="ARBA00022967"/>
    </source>
</evidence>
<dbReference type="Gene3D" id="3.40.50.300">
    <property type="entry name" value="P-loop containing nucleotide triphosphate hydrolases"/>
    <property type="match status" value="1"/>
</dbReference>
<sequence length="597" mass="64863">MTEMVVRDGGKAPRMGEAGTVWRVAGPVVVATGLRDARLYNVVFVGEERLPGEVIRLDGERVTVQVYEETSGIRVGEPVEDTGAPLQVELGPGLLGGIYDGTQRPLPEMAAKDGDPFGAPTIGRGISLPAVDRTKEWDFVPSVEVGDNVVPGDVLGTVEETTALTHKVLVPPGVSGAVSEVKAGPARVEDPVAFVDGTPVTMLRRWAVREPRPVARKLDPDVPLITGQRIVDTLFPVARGGSATIPGGFGTGKTVLEQSLAKYSEADVVVYVGCGERGNELTEVLEEFPELTDPKTGAPLMQRTILIANTSNMPVAAREASIYTGITIAEFFRDQGYDVAIMADSTSRWGEALREVSGRLEEMPAEEGYPAYLATRIAEFYERAGSVVCLGSDGREGSVTVVGAVSPPGGDFSEPITQYSLRLAGTFWALDTSLARSRHFPAINWGTSYTLYELDEWFEREVKIGWAEGRAWARDLLQQERTLLEIVQLLGADALVPPQRVVLATGRLLREDFLQQSAFDDVDAYCSPEKQFHMLRVIRAAHRGIEEAVGREVAVETSSAVPAVAEIARMKYWPDGEVEERANDLIARLTREMGERE</sequence>
<keyword evidence="6 8" id="KW-1278">Translocase</keyword>
<dbReference type="GO" id="GO:0005524">
    <property type="term" value="F:ATP binding"/>
    <property type="evidence" value="ECO:0007669"/>
    <property type="project" value="UniProtKB-UniRule"/>
</dbReference>
<evidence type="ECO:0000313" key="13">
    <source>
        <dbReference type="EMBL" id="AHY48220.1"/>
    </source>
</evidence>
<keyword evidence="4 8" id="KW-0375">Hydrogen ion transport</keyword>
<evidence type="ECO:0000256" key="4">
    <source>
        <dbReference type="ARBA" id="ARBA00022781"/>
    </source>
</evidence>
<evidence type="ECO:0000256" key="2">
    <source>
        <dbReference type="ARBA" id="ARBA00022448"/>
    </source>
</evidence>
<keyword evidence="8" id="KW-0066">ATP synthesis</keyword>
<keyword evidence="2 8" id="KW-0813">Transport</keyword>
<feature type="binding site" evidence="8">
    <location>
        <begin position="247"/>
        <end position="254"/>
    </location>
    <ligand>
        <name>ATP</name>
        <dbReference type="ChEBI" id="CHEBI:30616"/>
    </ligand>
</feature>
<dbReference type="InterPro" id="IPR055190">
    <property type="entry name" value="ATP-synt_VA_C"/>
</dbReference>
<feature type="domain" description="ATP synthase A/B type C-terminal" evidence="12">
    <location>
        <begin position="455"/>
        <end position="543"/>
    </location>
</feature>
<feature type="domain" description="ATPsynthase alpha/beta subunit barrel-sandwich" evidence="11">
    <location>
        <begin position="129"/>
        <end position="209"/>
    </location>
</feature>
<dbReference type="Pfam" id="PF00006">
    <property type="entry name" value="ATP-synt_ab"/>
    <property type="match status" value="1"/>
</dbReference>
<evidence type="ECO:0000256" key="3">
    <source>
        <dbReference type="ARBA" id="ARBA00022741"/>
    </source>
</evidence>